<reference evidence="1" key="1">
    <citation type="journal article" date="2021" name="New Phytol.">
        <title>Evolutionary innovations through gain and loss of genes in the ectomycorrhizal Boletales.</title>
        <authorList>
            <person name="Wu G."/>
            <person name="Miyauchi S."/>
            <person name="Morin E."/>
            <person name="Kuo A."/>
            <person name="Drula E."/>
            <person name="Varga T."/>
            <person name="Kohler A."/>
            <person name="Feng B."/>
            <person name="Cao Y."/>
            <person name="Lipzen A."/>
            <person name="Daum C."/>
            <person name="Hundley H."/>
            <person name="Pangilinan J."/>
            <person name="Johnson J."/>
            <person name="Barry K."/>
            <person name="LaButti K."/>
            <person name="Ng V."/>
            <person name="Ahrendt S."/>
            <person name="Min B."/>
            <person name="Choi I.G."/>
            <person name="Park H."/>
            <person name="Plett J.M."/>
            <person name="Magnuson J."/>
            <person name="Spatafora J.W."/>
            <person name="Nagy L.G."/>
            <person name="Henrissat B."/>
            <person name="Grigoriev I.V."/>
            <person name="Yang Z.L."/>
            <person name="Xu J."/>
            <person name="Martin F.M."/>
        </authorList>
    </citation>
    <scope>NUCLEOTIDE SEQUENCE</scope>
    <source>
        <strain evidence="1">ATCC 28755</strain>
    </source>
</reference>
<keyword evidence="2" id="KW-1185">Reference proteome</keyword>
<dbReference type="EMBL" id="MU267639">
    <property type="protein sequence ID" value="KAH7913021.1"/>
    <property type="molecule type" value="Genomic_DNA"/>
</dbReference>
<comment type="caution">
    <text evidence="1">The sequence shown here is derived from an EMBL/GenBank/DDBJ whole genome shotgun (WGS) entry which is preliminary data.</text>
</comment>
<name>A0ACB8AJB7_9AGAM</name>
<evidence type="ECO:0000313" key="2">
    <source>
        <dbReference type="Proteomes" id="UP000790377"/>
    </source>
</evidence>
<organism evidence="1 2">
    <name type="scientific">Hygrophoropsis aurantiaca</name>
    <dbReference type="NCBI Taxonomy" id="72124"/>
    <lineage>
        <taxon>Eukaryota</taxon>
        <taxon>Fungi</taxon>
        <taxon>Dikarya</taxon>
        <taxon>Basidiomycota</taxon>
        <taxon>Agaricomycotina</taxon>
        <taxon>Agaricomycetes</taxon>
        <taxon>Agaricomycetidae</taxon>
        <taxon>Boletales</taxon>
        <taxon>Coniophorineae</taxon>
        <taxon>Hygrophoropsidaceae</taxon>
        <taxon>Hygrophoropsis</taxon>
    </lineage>
</organism>
<evidence type="ECO:0000313" key="1">
    <source>
        <dbReference type="EMBL" id="KAH7913021.1"/>
    </source>
</evidence>
<proteinExistence type="predicted"/>
<gene>
    <name evidence="1" type="ORF">BJ138DRAFT_1003301</name>
</gene>
<sequence length="475" mass="49934">MRAQSILRSFTSLGLISLAHAFSVTVSQPTQCDDLTVSWTGGQPPFEILLTPVYNYPMNKTVPSSSFSNNQGSYTIPQLPFPSKTKFLLTMSDATGFGTGGTSDVLTVGDSVGNVNCNTTAVSVAFTFDLNTALQQCQPFTFSGYNNAVQPVTITASGLIPLGDSFVVYPPVNQGASYSWKADVAAGTSILFLMSDANGGQGGSSDLLPVQLSSDATCLTGSYPSSTASSAPSSTSSATSPSSTSGSSTTSIGAIAGTVIGCLVALAALVTLGLFFLRKRRSTRSPFILPAKRNSRRYNSVDLDRDHHDFGTVPPINPFPYHAPSPSHIPPSPNSQSSLQPRQNYDADPFNVPPAPLNHHSRGSSHTDSFAGYGDVGSSSMSSAARRKAAMAGVTAYKTPTRFVLHTDVDDVDVEPDENGVIELPPQYSEHRAAPRAPQLPYDDGMEDVGYTSNSQPSGGESHMAGSSSHRPPLS</sequence>
<protein>
    <submittedName>
        <fullName evidence="1">Uncharacterized protein</fullName>
    </submittedName>
</protein>
<dbReference type="Proteomes" id="UP000790377">
    <property type="component" value="Unassembled WGS sequence"/>
</dbReference>
<accession>A0ACB8AJB7</accession>